<feature type="domain" description="BAH" evidence="9">
    <location>
        <begin position="12"/>
        <end position="93"/>
    </location>
</feature>
<feature type="transmembrane region" description="Helical" evidence="8">
    <location>
        <begin position="378"/>
        <end position="396"/>
    </location>
</feature>
<dbReference type="EMBL" id="JH816364">
    <property type="protein sequence ID" value="EKC41261.1"/>
    <property type="molecule type" value="Genomic_DNA"/>
</dbReference>
<evidence type="ECO:0000256" key="2">
    <source>
        <dbReference type="ARBA" id="ARBA00022692"/>
    </source>
</evidence>
<comment type="subcellular location">
    <subcellularLocation>
        <location evidence="1">Membrane</location>
        <topology evidence="1">Multi-pass membrane protein</topology>
    </subcellularLocation>
</comment>
<feature type="transmembrane region" description="Helical" evidence="8">
    <location>
        <begin position="347"/>
        <end position="366"/>
    </location>
</feature>
<dbReference type="GO" id="GO:0007030">
    <property type="term" value="P:Golgi organization"/>
    <property type="evidence" value="ECO:0007669"/>
    <property type="project" value="TreeGrafter"/>
</dbReference>
<dbReference type="InterPro" id="IPR001757">
    <property type="entry name" value="P_typ_ATPase"/>
</dbReference>
<dbReference type="GO" id="GO:0005802">
    <property type="term" value="C:trans-Golgi network"/>
    <property type="evidence" value="ECO:0007669"/>
    <property type="project" value="TreeGrafter"/>
</dbReference>
<dbReference type="GO" id="GO:0140326">
    <property type="term" value="F:ATPase-coupled intramembrane lipid transporter activity"/>
    <property type="evidence" value="ECO:0007669"/>
    <property type="project" value="TreeGrafter"/>
</dbReference>
<dbReference type="AlphaFoldDB" id="K1S1U3"/>
<keyword evidence="6 8" id="KW-0472">Membrane</keyword>
<dbReference type="Gene3D" id="2.30.30.490">
    <property type="match status" value="1"/>
</dbReference>
<dbReference type="GO" id="GO:0005524">
    <property type="term" value="F:ATP binding"/>
    <property type="evidence" value="ECO:0007669"/>
    <property type="project" value="InterPro"/>
</dbReference>
<feature type="domain" description="P-type ATPase C-terminal" evidence="10">
    <location>
        <begin position="196"/>
        <end position="443"/>
    </location>
</feature>
<sequence>MEVEETKSNQGNDTILGEMADPLELFCVDDCESIKLESSLRKVKVLHKETSPDWFMEGGIEHPEEEFPIEDDSNTFYYQKWYDPDLARFEDIPTSDKPRDQQHHKFCLTCDRLDQLRKYHALREDQEATLVELGCSCKAIICCRVTPLQKAMVVDLIKKSQNSITLSIGDGANDVSMIKTAHIGVGISGQEGMQAVLASDYAIAQFRYLERLLLVHGRWSYFRMCKFLKYFFYKNFAFTLCHLWFAFFCGFSAQTLYDPYFVSFYNVFYTSIPILILACFDQDVDDYYSVRYPKLYTPGLLDSGFNKKVFVFSATEGIITSLILFFIPYFAFQNGIHYDGTDLSDHQSLGCAVASTLVVAVNLRCALDMSYWTAFHHVAIWGSIIYYFCFIVAMYASSFNYTYEGVAYQVFSSAQFWFTLLLTCTILLLPIIAYRFYYIDVHPTLTERIRLKQRLTKSKSRSKDFHIRRASTLRRSTRSLRSGYAFAHQEGFGELITSGLNMRQRVEKSEQKNPVELTKVSKIDSAPLPSYNDLYVENNNSNSASNAATGDSGPTEGVEENHNPSHPHYHDPDRHVVFCEKL</sequence>
<organism evidence="11">
    <name type="scientific">Magallana gigas</name>
    <name type="common">Pacific oyster</name>
    <name type="synonym">Crassostrea gigas</name>
    <dbReference type="NCBI Taxonomy" id="29159"/>
    <lineage>
        <taxon>Eukaryota</taxon>
        <taxon>Metazoa</taxon>
        <taxon>Spiralia</taxon>
        <taxon>Lophotrochozoa</taxon>
        <taxon>Mollusca</taxon>
        <taxon>Bivalvia</taxon>
        <taxon>Autobranchia</taxon>
        <taxon>Pteriomorphia</taxon>
        <taxon>Ostreida</taxon>
        <taxon>Ostreoidea</taxon>
        <taxon>Ostreidae</taxon>
        <taxon>Magallana</taxon>
    </lineage>
</organism>
<dbReference type="NCBIfam" id="TIGR01494">
    <property type="entry name" value="ATPase_P-type"/>
    <property type="match status" value="1"/>
</dbReference>
<keyword evidence="3" id="KW-0479">Metal-binding</keyword>
<dbReference type="InterPro" id="IPR023214">
    <property type="entry name" value="HAD_sf"/>
</dbReference>
<dbReference type="GO" id="GO:0005886">
    <property type="term" value="C:plasma membrane"/>
    <property type="evidence" value="ECO:0007669"/>
    <property type="project" value="TreeGrafter"/>
</dbReference>
<evidence type="ECO:0000256" key="8">
    <source>
        <dbReference type="SAM" id="Phobius"/>
    </source>
</evidence>
<keyword evidence="2 8" id="KW-0812">Transmembrane</keyword>
<dbReference type="InterPro" id="IPR043151">
    <property type="entry name" value="BAH_sf"/>
</dbReference>
<keyword evidence="4" id="KW-0460">Magnesium</keyword>
<keyword evidence="5 8" id="KW-1133">Transmembrane helix</keyword>
<dbReference type="PANTHER" id="PTHR24092">
    <property type="entry name" value="PROBABLE PHOSPHOLIPID-TRANSPORTING ATPASE"/>
    <property type="match status" value="1"/>
</dbReference>
<dbReference type="Pfam" id="PF16212">
    <property type="entry name" value="PhoLip_ATPase_C"/>
    <property type="match status" value="1"/>
</dbReference>
<dbReference type="HOGENOM" id="CLU_468729_0_0_1"/>
<feature type="transmembrane region" description="Helical" evidence="8">
    <location>
        <begin position="259"/>
        <end position="280"/>
    </location>
</feature>
<dbReference type="SUPFAM" id="SSF56784">
    <property type="entry name" value="HAD-like"/>
    <property type="match status" value="1"/>
</dbReference>
<evidence type="ECO:0000313" key="11">
    <source>
        <dbReference type="EMBL" id="EKC41261.1"/>
    </source>
</evidence>
<dbReference type="InterPro" id="IPR001025">
    <property type="entry name" value="BAH_dom"/>
</dbReference>
<evidence type="ECO:0000259" key="9">
    <source>
        <dbReference type="Pfam" id="PF01426"/>
    </source>
</evidence>
<evidence type="ECO:0000256" key="1">
    <source>
        <dbReference type="ARBA" id="ARBA00004141"/>
    </source>
</evidence>
<feature type="transmembrane region" description="Helical" evidence="8">
    <location>
        <begin position="416"/>
        <end position="438"/>
    </location>
</feature>
<evidence type="ECO:0000256" key="7">
    <source>
        <dbReference type="SAM" id="MobiDB-lite"/>
    </source>
</evidence>
<dbReference type="PANTHER" id="PTHR24092:SF190">
    <property type="entry name" value="PHOSPHOLIPID-TRANSPORTING ATPASE"/>
    <property type="match status" value="1"/>
</dbReference>
<accession>K1S1U3</accession>
<dbReference type="GO" id="GO:0003682">
    <property type="term" value="F:chromatin binding"/>
    <property type="evidence" value="ECO:0007669"/>
    <property type="project" value="InterPro"/>
</dbReference>
<evidence type="ECO:0000256" key="5">
    <source>
        <dbReference type="ARBA" id="ARBA00022989"/>
    </source>
</evidence>
<dbReference type="SUPFAM" id="SSF81665">
    <property type="entry name" value="Calcium ATPase, transmembrane domain M"/>
    <property type="match status" value="1"/>
</dbReference>
<dbReference type="InterPro" id="IPR023298">
    <property type="entry name" value="ATPase_P-typ_TM_dom_sf"/>
</dbReference>
<dbReference type="InParanoid" id="K1S1U3"/>
<feature type="compositionally biased region" description="Low complexity" evidence="7">
    <location>
        <begin position="538"/>
        <end position="548"/>
    </location>
</feature>
<proteinExistence type="predicted"/>
<dbReference type="GO" id="GO:0046872">
    <property type="term" value="F:metal ion binding"/>
    <property type="evidence" value="ECO:0007669"/>
    <property type="project" value="UniProtKB-KW"/>
</dbReference>
<evidence type="ECO:0000256" key="3">
    <source>
        <dbReference type="ARBA" id="ARBA00022723"/>
    </source>
</evidence>
<dbReference type="GO" id="GO:0045332">
    <property type="term" value="P:phospholipid translocation"/>
    <property type="evidence" value="ECO:0007669"/>
    <property type="project" value="TreeGrafter"/>
</dbReference>
<reference evidence="11" key="1">
    <citation type="journal article" date="2012" name="Nature">
        <title>The oyster genome reveals stress adaptation and complexity of shell formation.</title>
        <authorList>
            <person name="Zhang G."/>
            <person name="Fang X."/>
            <person name="Guo X."/>
            <person name="Li L."/>
            <person name="Luo R."/>
            <person name="Xu F."/>
            <person name="Yang P."/>
            <person name="Zhang L."/>
            <person name="Wang X."/>
            <person name="Qi H."/>
            <person name="Xiong Z."/>
            <person name="Que H."/>
            <person name="Xie Y."/>
            <person name="Holland P.W."/>
            <person name="Paps J."/>
            <person name="Zhu Y."/>
            <person name="Wu F."/>
            <person name="Chen Y."/>
            <person name="Wang J."/>
            <person name="Peng C."/>
            <person name="Meng J."/>
            <person name="Yang L."/>
            <person name="Liu J."/>
            <person name="Wen B."/>
            <person name="Zhang N."/>
            <person name="Huang Z."/>
            <person name="Zhu Q."/>
            <person name="Feng Y."/>
            <person name="Mount A."/>
            <person name="Hedgecock D."/>
            <person name="Xu Z."/>
            <person name="Liu Y."/>
            <person name="Domazet-Loso T."/>
            <person name="Du Y."/>
            <person name="Sun X."/>
            <person name="Zhang S."/>
            <person name="Liu B."/>
            <person name="Cheng P."/>
            <person name="Jiang X."/>
            <person name="Li J."/>
            <person name="Fan D."/>
            <person name="Wang W."/>
            <person name="Fu W."/>
            <person name="Wang T."/>
            <person name="Wang B."/>
            <person name="Zhang J."/>
            <person name="Peng Z."/>
            <person name="Li Y."/>
            <person name="Li N."/>
            <person name="Wang J."/>
            <person name="Chen M."/>
            <person name="He Y."/>
            <person name="Tan F."/>
            <person name="Song X."/>
            <person name="Zheng Q."/>
            <person name="Huang R."/>
            <person name="Yang H."/>
            <person name="Du X."/>
            <person name="Chen L."/>
            <person name="Yang M."/>
            <person name="Gaffney P.M."/>
            <person name="Wang S."/>
            <person name="Luo L."/>
            <person name="She Z."/>
            <person name="Ming Y."/>
            <person name="Huang W."/>
            <person name="Zhang S."/>
            <person name="Huang B."/>
            <person name="Zhang Y."/>
            <person name="Qu T."/>
            <person name="Ni P."/>
            <person name="Miao G."/>
            <person name="Wang J."/>
            <person name="Wang Q."/>
            <person name="Steinberg C.E."/>
            <person name="Wang H."/>
            <person name="Li N."/>
            <person name="Qian L."/>
            <person name="Zhang G."/>
            <person name="Li Y."/>
            <person name="Yang H."/>
            <person name="Liu X."/>
            <person name="Wang J."/>
            <person name="Yin Y."/>
            <person name="Wang J."/>
        </authorList>
    </citation>
    <scope>NUCLEOTIDE SEQUENCE [LARGE SCALE GENOMIC DNA]</scope>
    <source>
        <strain evidence="11">05x7-T-G4-1.051#20</strain>
    </source>
</reference>
<dbReference type="InterPro" id="IPR036412">
    <property type="entry name" value="HAD-like_sf"/>
</dbReference>
<evidence type="ECO:0000256" key="6">
    <source>
        <dbReference type="ARBA" id="ARBA00023136"/>
    </source>
</evidence>
<dbReference type="InterPro" id="IPR032630">
    <property type="entry name" value="P_typ_ATPase_c"/>
</dbReference>
<feature type="transmembrane region" description="Helical" evidence="8">
    <location>
        <begin position="231"/>
        <end position="253"/>
    </location>
</feature>
<evidence type="ECO:0000256" key="4">
    <source>
        <dbReference type="ARBA" id="ARBA00022842"/>
    </source>
</evidence>
<feature type="region of interest" description="Disordered" evidence="7">
    <location>
        <begin position="531"/>
        <end position="574"/>
    </location>
</feature>
<protein>
    <submittedName>
        <fullName evidence="11">Putative phospholipid-transporting ATPase ID</fullName>
    </submittedName>
</protein>
<feature type="compositionally biased region" description="Basic and acidic residues" evidence="7">
    <location>
        <begin position="559"/>
        <end position="574"/>
    </location>
</feature>
<dbReference type="GO" id="GO:0016887">
    <property type="term" value="F:ATP hydrolysis activity"/>
    <property type="evidence" value="ECO:0007669"/>
    <property type="project" value="InterPro"/>
</dbReference>
<feature type="transmembrane region" description="Helical" evidence="8">
    <location>
        <begin position="309"/>
        <end position="332"/>
    </location>
</feature>
<evidence type="ECO:0000259" key="10">
    <source>
        <dbReference type="Pfam" id="PF16212"/>
    </source>
</evidence>
<dbReference type="Pfam" id="PF01426">
    <property type="entry name" value="BAH"/>
    <property type="match status" value="1"/>
</dbReference>
<dbReference type="Gene3D" id="3.40.50.1000">
    <property type="entry name" value="HAD superfamily/HAD-like"/>
    <property type="match status" value="1"/>
</dbReference>
<gene>
    <name evidence="11" type="ORF">CGI_10004707</name>
</gene>
<name>K1S1U3_MAGGI</name>